<evidence type="ECO:0000256" key="2">
    <source>
        <dbReference type="ARBA" id="ARBA00007992"/>
    </source>
</evidence>
<dbReference type="EMBL" id="ML993592">
    <property type="protein sequence ID" value="KAF2167889.1"/>
    <property type="molecule type" value="Genomic_DNA"/>
</dbReference>
<gene>
    <name evidence="8" type="ORF">M409DRAFT_65949</name>
</gene>
<dbReference type="RefSeq" id="XP_033668778.1">
    <property type="nucleotide sequence ID" value="XM_033816729.1"/>
</dbReference>
<dbReference type="PRINTS" id="PR00420">
    <property type="entry name" value="RNGMNOXGNASE"/>
</dbReference>
<proteinExistence type="inferred from homology"/>
<evidence type="ECO:0000256" key="3">
    <source>
        <dbReference type="ARBA" id="ARBA00022630"/>
    </source>
</evidence>
<evidence type="ECO:0000256" key="1">
    <source>
        <dbReference type="ARBA" id="ARBA00001974"/>
    </source>
</evidence>
<evidence type="ECO:0000256" key="5">
    <source>
        <dbReference type="ARBA" id="ARBA00023002"/>
    </source>
</evidence>
<feature type="domain" description="FAD-binding" evidence="7">
    <location>
        <begin position="34"/>
        <end position="213"/>
    </location>
</feature>
<evidence type="ECO:0000313" key="9">
    <source>
        <dbReference type="Proteomes" id="UP000799537"/>
    </source>
</evidence>
<dbReference type="Gene3D" id="3.50.50.60">
    <property type="entry name" value="FAD/NAD(P)-binding domain"/>
    <property type="match status" value="1"/>
</dbReference>
<dbReference type="Pfam" id="PF01494">
    <property type="entry name" value="FAD_binding_3"/>
    <property type="match status" value="1"/>
</dbReference>
<dbReference type="PANTHER" id="PTHR13789">
    <property type="entry name" value="MONOOXYGENASE"/>
    <property type="match status" value="1"/>
</dbReference>
<dbReference type="SUPFAM" id="SSF51905">
    <property type="entry name" value="FAD/NAD(P)-binding domain"/>
    <property type="match status" value="1"/>
</dbReference>
<evidence type="ECO:0000259" key="7">
    <source>
        <dbReference type="Pfam" id="PF01494"/>
    </source>
</evidence>
<organism evidence="8 9">
    <name type="scientific">Zasmidium cellare ATCC 36951</name>
    <dbReference type="NCBI Taxonomy" id="1080233"/>
    <lineage>
        <taxon>Eukaryota</taxon>
        <taxon>Fungi</taxon>
        <taxon>Dikarya</taxon>
        <taxon>Ascomycota</taxon>
        <taxon>Pezizomycotina</taxon>
        <taxon>Dothideomycetes</taxon>
        <taxon>Dothideomycetidae</taxon>
        <taxon>Mycosphaerellales</taxon>
        <taxon>Mycosphaerellaceae</taxon>
        <taxon>Zasmidium</taxon>
    </lineage>
</organism>
<dbReference type="InterPro" id="IPR050493">
    <property type="entry name" value="FAD-dep_Monooxygenase_BioMet"/>
</dbReference>
<reference evidence="8" key="1">
    <citation type="journal article" date="2020" name="Stud. Mycol.">
        <title>101 Dothideomycetes genomes: a test case for predicting lifestyles and emergence of pathogens.</title>
        <authorList>
            <person name="Haridas S."/>
            <person name="Albert R."/>
            <person name="Binder M."/>
            <person name="Bloem J."/>
            <person name="Labutti K."/>
            <person name="Salamov A."/>
            <person name="Andreopoulos B."/>
            <person name="Baker S."/>
            <person name="Barry K."/>
            <person name="Bills G."/>
            <person name="Bluhm B."/>
            <person name="Cannon C."/>
            <person name="Castanera R."/>
            <person name="Culley D."/>
            <person name="Daum C."/>
            <person name="Ezra D."/>
            <person name="Gonzalez J."/>
            <person name="Henrissat B."/>
            <person name="Kuo A."/>
            <person name="Liang C."/>
            <person name="Lipzen A."/>
            <person name="Lutzoni F."/>
            <person name="Magnuson J."/>
            <person name="Mondo S."/>
            <person name="Nolan M."/>
            <person name="Ohm R."/>
            <person name="Pangilinan J."/>
            <person name="Park H.-J."/>
            <person name="Ramirez L."/>
            <person name="Alfaro M."/>
            <person name="Sun H."/>
            <person name="Tritt A."/>
            <person name="Yoshinaga Y."/>
            <person name="Zwiers L.-H."/>
            <person name="Turgeon B."/>
            <person name="Goodwin S."/>
            <person name="Spatafora J."/>
            <person name="Crous P."/>
            <person name="Grigoriev I."/>
        </authorList>
    </citation>
    <scope>NUCLEOTIDE SEQUENCE</scope>
    <source>
        <strain evidence="8">ATCC 36951</strain>
    </source>
</reference>
<keyword evidence="5" id="KW-0560">Oxidoreductase</keyword>
<keyword evidence="9" id="KW-1185">Reference proteome</keyword>
<dbReference type="AlphaFoldDB" id="A0A6A6CQ43"/>
<name>A0A6A6CQ43_ZASCE</name>
<evidence type="ECO:0000256" key="6">
    <source>
        <dbReference type="ARBA" id="ARBA00023033"/>
    </source>
</evidence>
<comment type="similarity">
    <text evidence="2">Belongs to the paxM FAD-dependent monooxygenase family.</text>
</comment>
<dbReference type="GO" id="GO:0071949">
    <property type="term" value="F:FAD binding"/>
    <property type="evidence" value="ECO:0007669"/>
    <property type="project" value="InterPro"/>
</dbReference>
<sequence>MAQFSEDIDGVKLSNGHAGLFDDEVNRAASTGINVLIIGGGVGGLTAALECYRKGHAVRVFERSPRASAGGDMFTIGASGLHFLDHYPNMQREYDDVTAHNLWMRYRKWTGEDIGEPFSFAAGTPGSDRHKHAAKPPIQTQQRPQFHAMLYHQLERFGIKVRFGMRVVEYYEDVERKVGGVVTDKGEKFEADLVIAADGLNSKSQALIPGPAEKAKPTGRTVFRGAFPLEIATADPLVNETFGLRDGRYPFQQVWMGPDTHCVIQSYVDKHGKNGRLCFGLAFREPEGQVRKESWHDTVSSDEMLNVIDRLPGWPESIKTLIRLTPPETIIAWPLNPRDPQWTWHSPGARVLQLGDAAHPFLPTSGNGATQAIEDSITIAECLSQSNKDALPLAVRTHNLLRADRVSCCQLLGFVNAERLHKTDLSSVSQDPSKIAFKTPRWIWGLDPEVYARENFARAAGSLSEGEGKGFVNGNIPAGHRVEKWSIDEIEERQRRGERLELEGNWS</sequence>
<accession>A0A6A6CQ43</accession>
<dbReference type="Proteomes" id="UP000799537">
    <property type="component" value="Unassembled WGS sequence"/>
</dbReference>
<dbReference type="PANTHER" id="PTHR13789:SF315">
    <property type="entry name" value="FAD-DEPENDENT MONOOXYGENASE MDPD"/>
    <property type="match status" value="1"/>
</dbReference>
<evidence type="ECO:0000256" key="4">
    <source>
        <dbReference type="ARBA" id="ARBA00022827"/>
    </source>
</evidence>
<keyword evidence="6" id="KW-0503">Monooxygenase</keyword>
<dbReference type="GeneID" id="54570001"/>
<protein>
    <recommendedName>
        <fullName evidence="7">FAD-binding domain-containing protein</fullName>
    </recommendedName>
</protein>
<dbReference type="InterPro" id="IPR036188">
    <property type="entry name" value="FAD/NAD-bd_sf"/>
</dbReference>
<dbReference type="OrthoDB" id="16820at2759"/>
<dbReference type="SUPFAM" id="SSF54373">
    <property type="entry name" value="FAD-linked reductases, C-terminal domain"/>
    <property type="match status" value="1"/>
</dbReference>
<keyword evidence="3" id="KW-0285">Flavoprotein</keyword>
<evidence type="ECO:0000313" key="8">
    <source>
        <dbReference type="EMBL" id="KAF2167889.1"/>
    </source>
</evidence>
<dbReference type="InterPro" id="IPR002938">
    <property type="entry name" value="FAD-bd"/>
</dbReference>
<keyword evidence="4" id="KW-0274">FAD</keyword>
<comment type="cofactor">
    <cofactor evidence="1">
        <name>FAD</name>
        <dbReference type="ChEBI" id="CHEBI:57692"/>
    </cofactor>
</comment>
<dbReference type="GO" id="GO:0004497">
    <property type="term" value="F:monooxygenase activity"/>
    <property type="evidence" value="ECO:0007669"/>
    <property type="project" value="UniProtKB-KW"/>
</dbReference>